<sequence>DRYGGITNKYAFQRSGAGAPACGTGGRQWWPDFGPTTKDFSAQDRSHPAETIFEKVIVAGKWNANRKPQVVEGPLEALQLRHPNPAREATLHKEHPAVDVKLAAHEAICRQGALRAAEVRQRRIDQWAGEAPIRMNVTNRSQSETSLDTAGSSQVSRDVYQRHGFLVGRSRGAIADGLNGAGVHHRKHNSLSYQKMLFSGN</sequence>
<organism evidence="1 2">
    <name type="scientific">Polarella glacialis</name>
    <name type="common">Dinoflagellate</name>
    <dbReference type="NCBI Taxonomy" id="89957"/>
    <lineage>
        <taxon>Eukaryota</taxon>
        <taxon>Sar</taxon>
        <taxon>Alveolata</taxon>
        <taxon>Dinophyceae</taxon>
        <taxon>Suessiales</taxon>
        <taxon>Suessiaceae</taxon>
        <taxon>Polarella</taxon>
    </lineage>
</organism>
<evidence type="ECO:0000313" key="2">
    <source>
        <dbReference type="Proteomes" id="UP000626109"/>
    </source>
</evidence>
<evidence type="ECO:0000313" key="1">
    <source>
        <dbReference type="EMBL" id="CAE8702430.1"/>
    </source>
</evidence>
<dbReference type="AlphaFoldDB" id="A0A813KHJ4"/>
<proteinExistence type="predicted"/>
<name>A0A813KHJ4_POLGL</name>
<comment type="caution">
    <text evidence="1">The sequence shown here is derived from an EMBL/GenBank/DDBJ whole genome shotgun (WGS) entry which is preliminary data.</text>
</comment>
<accession>A0A813KHJ4</accession>
<dbReference type="Proteomes" id="UP000626109">
    <property type="component" value="Unassembled WGS sequence"/>
</dbReference>
<protein>
    <submittedName>
        <fullName evidence="1">Uncharacterized protein</fullName>
    </submittedName>
</protein>
<dbReference type="EMBL" id="CAJNNW010030094">
    <property type="protein sequence ID" value="CAE8702430.1"/>
    <property type="molecule type" value="Genomic_DNA"/>
</dbReference>
<gene>
    <name evidence="1" type="ORF">PGLA2088_LOCUS32423</name>
</gene>
<reference evidence="1" key="1">
    <citation type="submission" date="2021-02" db="EMBL/GenBank/DDBJ databases">
        <authorList>
            <person name="Dougan E. K."/>
            <person name="Rhodes N."/>
            <person name="Thang M."/>
            <person name="Chan C."/>
        </authorList>
    </citation>
    <scope>NUCLEOTIDE SEQUENCE</scope>
</reference>
<feature type="non-terminal residue" evidence="1">
    <location>
        <position position="1"/>
    </location>
</feature>
<feature type="non-terminal residue" evidence="1">
    <location>
        <position position="201"/>
    </location>
</feature>